<dbReference type="InterPro" id="IPR002155">
    <property type="entry name" value="Thiolase"/>
</dbReference>
<dbReference type="InterPro" id="IPR020613">
    <property type="entry name" value="Thiolase_CS"/>
</dbReference>
<evidence type="ECO:0000259" key="5">
    <source>
        <dbReference type="Pfam" id="PF00108"/>
    </source>
</evidence>
<dbReference type="PROSITE" id="PS00737">
    <property type="entry name" value="THIOLASE_2"/>
    <property type="match status" value="1"/>
</dbReference>
<dbReference type="GO" id="GO:0010124">
    <property type="term" value="P:phenylacetate catabolic process"/>
    <property type="evidence" value="ECO:0007669"/>
    <property type="project" value="TreeGrafter"/>
</dbReference>
<dbReference type="FunFam" id="3.40.47.10:FF:000010">
    <property type="entry name" value="Acetyl-CoA acetyltransferase (Thiolase)"/>
    <property type="match status" value="1"/>
</dbReference>
<dbReference type="GO" id="GO:0006635">
    <property type="term" value="P:fatty acid beta-oxidation"/>
    <property type="evidence" value="ECO:0007669"/>
    <property type="project" value="TreeGrafter"/>
</dbReference>
<keyword evidence="3 4" id="KW-0012">Acyltransferase</keyword>
<keyword evidence="8" id="KW-1185">Reference proteome</keyword>
<dbReference type="EMBL" id="CP009285">
    <property type="protein sequence ID" value="AIQ59332.1"/>
    <property type="molecule type" value="Genomic_DNA"/>
</dbReference>
<comment type="similarity">
    <text evidence="1 4">Belongs to the thiolase-like superfamily. Thiolase family.</text>
</comment>
<dbReference type="PANTHER" id="PTHR43853:SF3">
    <property type="entry name" value="ACETYL-COA C-ACETYLTRANSFERASE YHFS-RELATED"/>
    <property type="match status" value="1"/>
</dbReference>
<evidence type="ECO:0000313" key="8">
    <source>
        <dbReference type="Proteomes" id="UP000029518"/>
    </source>
</evidence>
<dbReference type="OrthoDB" id="9764892at2"/>
<dbReference type="InterPro" id="IPR020617">
    <property type="entry name" value="Thiolase_C"/>
</dbReference>
<dbReference type="Pfam" id="PF00108">
    <property type="entry name" value="Thiolase_N"/>
    <property type="match status" value="1"/>
</dbReference>
<dbReference type="InterPro" id="IPR050215">
    <property type="entry name" value="Thiolase-like_sf_Thiolase"/>
</dbReference>
<dbReference type="AlphaFoldDB" id="A0A089LEQ8"/>
<evidence type="ECO:0000256" key="1">
    <source>
        <dbReference type="ARBA" id="ARBA00010982"/>
    </source>
</evidence>
<dbReference type="Gene3D" id="3.40.47.10">
    <property type="match status" value="2"/>
</dbReference>
<evidence type="ECO:0000256" key="4">
    <source>
        <dbReference type="RuleBase" id="RU003557"/>
    </source>
</evidence>
<dbReference type="PIRSF" id="PIRSF000429">
    <property type="entry name" value="Ac-CoA_Ac_transf"/>
    <property type="match status" value="1"/>
</dbReference>
<sequence length="386" mass="40786">MKEIKEAVLVMARRTPVGKLGGQLSMLEPEQLLAPLIRLLITEAQLPPEWIDDVIIGNVVGPGGNIARKSVLEAGLPVTVPGVTVDRQCGSGLEAIIMAARLIQSGAGEIFLAGGAESVSRAPWRMFKPGTLAETPTLYTRAPFTPIAYGDPDMGLAAEYVAAKYGITREAQDLYALESHLKAVRAQSTGRYVPELVPLEVNGLRIAEDECPRPDTSLGKLRSLQPVFAEDGTVTAGNACPINDGAALVLMMSRDKCEQLNLTPILRFVDSQAAGVDPRYPGIGPVPAVRKLLCRQGLTIGDVDIVEFNEAFAAQVLASLQELQLSADKVNPGGGALALGHPYGASGAILMTRLYSEMLQTPYKRGIATLGIGGGMGLAVLVEAVI</sequence>
<dbReference type="EC" id="2.3.1.9" evidence="7"/>
<feature type="domain" description="Thiolase C-terminal" evidence="6">
    <location>
        <begin position="263"/>
        <end position="383"/>
    </location>
</feature>
<proteinExistence type="inferred from homology"/>
<dbReference type="SUPFAM" id="SSF53901">
    <property type="entry name" value="Thiolase-like"/>
    <property type="match status" value="2"/>
</dbReference>
<gene>
    <name evidence="7" type="ORF">PBOR_22070</name>
</gene>
<dbReference type="GO" id="GO:0003985">
    <property type="term" value="F:acetyl-CoA C-acetyltransferase activity"/>
    <property type="evidence" value="ECO:0007669"/>
    <property type="project" value="UniProtKB-EC"/>
</dbReference>
<reference evidence="7" key="1">
    <citation type="submission" date="2014-08" db="EMBL/GenBank/DDBJ databases">
        <title>Comparative genomics of the Paenibacillus odorifer group.</title>
        <authorList>
            <person name="den Bakker H.C."/>
            <person name="Tsai Y.-C.Y.-C."/>
            <person name="Martin N."/>
            <person name="Korlach J."/>
            <person name="Wiedmann M."/>
        </authorList>
    </citation>
    <scope>NUCLEOTIDE SEQUENCE [LARGE SCALE GENOMIC DNA]</scope>
    <source>
        <strain evidence="7">DSM 13188</strain>
    </source>
</reference>
<dbReference type="KEGG" id="pbd:PBOR_22070"/>
<evidence type="ECO:0000256" key="3">
    <source>
        <dbReference type="ARBA" id="ARBA00023315"/>
    </source>
</evidence>
<dbReference type="NCBIfam" id="TIGR01930">
    <property type="entry name" value="AcCoA-C-Actrans"/>
    <property type="match status" value="1"/>
</dbReference>
<protein>
    <submittedName>
        <fullName evidence="7">Acetyl-CoA acetyltransferase</fullName>
        <ecNumber evidence="7">2.3.1.9</ecNumber>
    </submittedName>
</protein>
<dbReference type="Proteomes" id="UP000029518">
    <property type="component" value="Chromosome"/>
</dbReference>
<name>A0A089LEQ8_PAEBO</name>
<dbReference type="InterPro" id="IPR020616">
    <property type="entry name" value="Thiolase_N"/>
</dbReference>
<feature type="domain" description="Thiolase N-terminal" evidence="5">
    <location>
        <begin position="8"/>
        <end position="255"/>
    </location>
</feature>
<evidence type="ECO:0000256" key="2">
    <source>
        <dbReference type="ARBA" id="ARBA00022679"/>
    </source>
</evidence>
<dbReference type="PANTHER" id="PTHR43853">
    <property type="entry name" value="3-KETOACYL-COA THIOLASE, PEROXISOMAL"/>
    <property type="match status" value="1"/>
</dbReference>
<evidence type="ECO:0000259" key="6">
    <source>
        <dbReference type="Pfam" id="PF02803"/>
    </source>
</evidence>
<dbReference type="InterPro" id="IPR016039">
    <property type="entry name" value="Thiolase-like"/>
</dbReference>
<accession>A0A089LEQ8</accession>
<organism evidence="7 8">
    <name type="scientific">Paenibacillus borealis</name>
    <dbReference type="NCBI Taxonomy" id="160799"/>
    <lineage>
        <taxon>Bacteria</taxon>
        <taxon>Bacillati</taxon>
        <taxon>Bacillota</taxon>
        <taxon>Bacilli</taxon>
        <taxon>Bacillales</taxon>
        <taxon>Paenibacillaceae</taxon>
        <taxon>Paenibacillus</taxon>
    </lineage>
</organism>
<dbReference type="Pfam" id="PF02803">
    <property type="entry name" value="Thiolase_C"/>
    <property type="match status" value="1"/>
</dbReference>
<dbReference type="GO" id="GO:0005737">
    <property type="term" value="C:cytoplasm"/>
    <property type="evidence" value="ECO:0007669"/>
    <property type="project" value="UniProtKB-ARBA"/>
</dbReference>
<keyword evidence="2 4" id="KW-0808">Transferase</keyword>
<evidence type="ECO:0000313" key="7">
    <source>
        <dbReference type="EMBL" id="AIQ59332.1"/>
    </source>
</evidence>
<dbReference type="HOGENOM" id="CLU_031026_2_1_9"/>
<dbReference type="CDD" id="cd00751">
    <property type="entry name" value="thiolase"/>
    <property type="match status" value="1"/>
</dbReference>